<reference evidence="2 3" key="1">
    <citation type="submission" date="2019-05" db="EMBL/GenBank/DDBJ databases">
        <title>Another draft genome of Portunus trituberculatus and its Hox gene families provides insights of decapod evolution.</title>
        <authorList>
            <person name="Jeong J.-H."/>
            <person name="Song I."/>
            <person name="Kim S."/>
            <person name="Choi T."/>
            <person name="Kim D."/>
            <person name="Ryu S."/>
            <person name="Kim W."/>
        </authorList>
    </citation>
    <scope>NUCLEOTIDE SEQUENCE [LARGE SCALE GENOMIC DNA]</scope>
    <source>
        <tissue evidence="2">Muscle</tissue>
    </source>
</reference>
<proteinExistence type="predicted"/>
<gene>
    <name evidence="2" type="ORF">E2C01_087642</name>
</gene>
<sequence>MSQGCGLALFSRRPWVTECLPITQTAASPPPSRVQKQGLAKNSLAPRRSGTAVDLGTECDQREVAKQLAEMVTTLCTIV</sequence>
<accession>A0A5B7JGX4</accession>
<feature type="region of interest" description="Disordered" evidence="1">
    <location>
        <begin position="26"/>
        <end position="50"/>
    </location>
</feature>
<dbReference type="EMBL" id="VSRR010091648">
    <property type="protein sequence ID" value="MPC92547.1"/>
    <property type="molecule type" value="Genomic_DNA"/>
</dbReference>
<evidence type="ECO:0000313" key="3">
    <source>
        <dbReference type="Proteomes" id="UP000324222"/>
    </source>
</evidence>
<name>A0A5B7JGX4_PORTR</name>
<dbReference type="Proteomes" id="UP000324222">
    <property type="component" value="Unassembled WGS sequence"/>
</dbReference>
<organism evidence="2 3">
    <name type="scientific">Portunus trituberculatus</name>
    <name type="common">Swimming crab</name>
    <name type="synonym">Neptunus trituberculatus</name>
    <dbReference type="NCBI Taxonomy" id="210409"/>
    <lineage>
        <taxon>Eukaryota</taxon>
        <taxon>Metazoa</taxon>
        <taxon>Ecdysozoa</taxon>
        <taxon>Arthropoda</taxon>
        <taxon>Crustacea</taxon>
        <taxon>Multicrustacea</taxon>
        <taxon>Malacostraca</taxon>
        <taxon>Eumalacostraca</taxon>
        <taxon>Eucarida</taxon>
        <taxon>Decapoda</taxon>
        <taxon>Pleocyemata</taxon>
        <taxon>Brachyura</taxon>
        <taxon>Eubrachyura</taxon>
        <taxon>Portunoidea</taxon>
        <taxon>Portunidae</taxon>
        <taxon>Portuninae</taxon>
        <taxon>Portunus</taxon>
    </lineage>
</organism>
<evidence type="ECO:0000313" key="2">
    <source>
        <dbReference type="EMBL" id="MPC92547.1"/>
    </source>
</evidence>
<keyword evidence="3" id="KW-1185">Reference proteome</keyword>
<protein>
    <submittedName>
        <fullName evidence="2">Uncharacterized protein</fullName>
    </submittedName>
</protein>
<comment type="caution">
    <text evidence="2">The sequence shown here is derived from an EMBL/GenBank/DDBJ whole genome shotgun (WGS) entry which is preliminary data.</text>
</comment>
<dbReference type="AlphaFoldDB" id="A0A5B7JGX4"/>
<evidence type="ECO:0000256" key="1">
    <source>
        <dbReference type="SAM" id="MobiDB-lite"/>
    </source>
</evidence>